<dbReference type="STRING" id="104421.E2AU71"/>
<keyword evidence="2" id="KW-1185">Reference proteome</keyword>
<proteinExistence type="predicted"/>
<dbReference type="OrthoDB" id="69842at2759"/>
<dbReference type="Proteomes" id="UP000000311">
    <property type="component" value="Unassembled WGS sequence"/>
</dbReference>
<name>E2AU71_CAMFO</name>
<reference evidence="1 2" key="1">
    <citation type="journal article" date="2010" name="Science">
        <title>Genomic comparison of the ants Camponotus floridanus and Harpegnathos saltator.</title>
        <authorList>
            <person name="Bonasio R."/>
            <person name="Zhang G."/>
            <person name="Ye C."/>
            <person name="Mutti N.S."/>
            <person name="Fang X."/>
            <person name="Qin N."/>
            <person name="Donahue G."/>
            <person name="Yang P."/>
            <person name="Li Q."/>
            <person name="Li C."/>
            <person name="Zhang P."/>
            <person name="Huang Z."/>
            <person name="Berger S.L."/>
            <person name="Reinberg D."/>
            <person name="Wang J."/>
            <person name="Liebig J."/>
        </authorList>
    </citation>
    <scope>NUCLEOTIDE SEQUENCE [LARGE SCALE GENOMIC DNA]</scope>
    <source>
        <strain evidence="2">C129</strain>
    </source>
</reference>
<evidence type="ECO:0000313" key="2">
    <source>
        <dbReference type="Proteomes" id="UP000000311"/>
    </source>
</evidence>
<dbReference type="EMBL" id="GL442807">
    <property type="protein sequence ID" value="EFN63019.1"/>
    <property type="molecule type" value="Genomic_DNA"/>
</dbReference>
<dbReference type="InterPro" id="IPR045860">
    <property type="entry name" value="Snake_toxin-like_sf"/>
</dbReference>
<dbReference type="AlphaFoldDB" id="E2AU71"/>
<dbReference type="Gene3D" id="2.10.60.10">
    <property type="entry name" value="CD59"/>
    <property type="match status" value="1"/>
</dbReference>
<evidence type="ECO:0000313" key="1">
    <source>
        <dbReference type="EMBL" id="EFN63019.1"/>
    </source>
</evidence>
<dbReference type="InParanoid" id="E2AU71"/>
<gene>
    <name evidence="1" type="ORF">EAG_00723</name>
</gene>
<accession>E2AU71</accession>
<sequence length="320" mass="37462">MLFTTVKNRRQNNDCIDELFAEYKKKSSKILEYYSSAFVTFAQATITRAKLMAIVSPVQAWKMASSRMLGDDNYYGVWLVSDRSMTLMLDFLSKRSLQQNKIQIRYRLHARYQYEFIMLCTNELNTHLLRASLHNVYHTCASCVWLRSLSAKKPCCLRIKRWPLVVSLQRRDRCPRSFHESTFSRFSLARAMISTRFGGNELLLSAGRRVGNVTERDVWRDFKFELAIQIEIQMDKRAKRVDQDFLREKCLDRRNWMPPEAPHFCNTKPGIYRSQASICCDKDLCNQNLYPVLLSPDTSELSSEFLPGDPYSPDSIRIRV</sequence>
<organism evidence="2">
    <name type="scientific">Camponotus floridanus</name>
    <name type="common">Florida carpenter ant</name>
    <dbReference type="NCBI Taxonomy" id="104421"/>
    <lineage>
        <taxon>Eukaryota</taxon>
        <taxon>Metazoa</taxon>
        <taxon>Ecdysozoa</taxon>
        <taxon>Arthropoda</taxon>
        <taxon>Hexapoda</taxon>
        <taxon>Insecta</taxon>
        <taxon>Pterygota</taxon>
        <taxon>Neoptera</taxon>
        <taxon>Endopterygota</taxon>
        <taxon>Hymenoptera</taxon>
        <taxon>Apocrita</taxon>
        <taxon>Aculeata</taxon>
        <taxon>Formicoidea</taxon>
        <taxon>Formicidae</taxon>
        <taxon>Formicinae</taxon>
        <taxon>Camponotus</taxon>
    </lineage>
</organism>
<protein>
    <submittedName>
        <fullName evidence="1">Uncharacterized protein</fullName>
    </submittedName>
</protein>